<dbReference type="EC" id="2.3.1.191" evidence="7"/>
<dbReference type="Proteomes" id="UP001163739">
    <property type="component" value="Chromosome"/>
</dbReference>
<evidence type="ECO:0000256" key="6">
    <source>
        <dbReference type="ARBA" id="ARBA00023315"/>
    </source>
</evidence>
<dbReference type="InterPro" id="IPR018357">
    <property type="entry name" value="Hexapep_transf_CS"/>
</dbReference>
<dbReference type="Pfam" id="PF00132">
    <property type="entry name" value="Hexapep"/>
    <property type="match status" value="2"/>
</dbReference>
<evidence type="ECO:0000313" key="10">
    <source>
        <dbReference type="Proteomes" id="UP001163739"/>
    </source>
</evidence>
<keyword evidence="6 7" id="KW-0012">Acyltransferase</keyword>
<proteinExistence type="inferred from homology"/>
<dbReference type="EMBL" id="CP100390">
    <property type="protein sequence ID" value="UZE95080.1"/>
    <property type="molecule type" value="Genomic_DNA"/>
</dbReference>
<accession>A0ABY6MZ51</accession>
<dbReference type="PROSITE" id="PS00101">
    <property type="entry name" value="HEXAPEP_TRANSFERASES"/>
    <property type="match status" value="1"/>
</dbReference>
<dbReference type="Gene3D" id="3.40.1390.10">
    <property type="entry name" value="MurE/MurF, N-terminal domain"/>
    <property type="match status" value="1"/>
</dbReference>
<evidence type="ECO:0000256" key="3">
    <source>
        <dbReference type="ARBA" id="ARBA00022679"/>
    </source>
</evidence>
<dbReference type="PANTHER" id="PTHR43378">
    <property type="entry name" value="UDP-3-O-ACYLGLUCOSAMINE N-ACYLTRANSFERASE"/>
    <property type="match status" value="1"/>
</dbReference>
<dbReference type="InterPro" id="IPR011004">
    <property type="entry name" value="Trimer_LpxA-like_sf"/>
</dbReference>
<evidence type="ECO:0000256" key="7">
    <source>
        <dbReference type="HAMAP-Rule" id="MF_00523"/>
    </source>
</evidence>
<evidence type="ECO:0000259" key="8">
    <source>
        <dbReference type="Pfam" id="PF04613"/>
    </source>
</evidence>
<gene>
    <name evidence="7 9" type="primary">lpxD</name>
    <name evidence="9" type="ORF">NKI27_13515</name>
</gene>
<evidence type="ECO:0000256" key="2">
    <source>
        <dbReference type="ARBA" id="ARBA00022556"/>
    </source>
</evidence>
<dbReference type="Gene3D" id="2.160.10.10">
    <property type="entry name" value="Hexapeptide repeat proteins"/>
    <property type="match status" value="1"/>
</dbReference>
<evidence type="ECO:0000256" key="5">
    <source>
        <dbReference type="ARBA" id="ARBA00023098"/>
    </source>
</evidence>
<keyword evidence="3 7" id="KW-0808">Transferase</keyword>
<dbReference type="CDD" id="cd03352">
    <property type="entry name" value="LbH_LpxD"/>
    <property type="match status" value="1"/>
</dbReference>
<dbReference type="InterPro" id="IPR020573">
    <property type="entry name" value="UDP_GlcNAc_AcTrfase_non-rep"/>
</dbReference>
<dbReference type="RefSeq" id="WP_265046570.1">
    <property type="nucleotide sequence ID" value="NZ_CP100390.1"/>
</dbReference>
<keyword evidence="1 7" id="KW-0444">Lipid biosynthesis</keyword>
<name>A0ABY6MZ51_9ALTE</name>
<dbReference type="Pfam" id="PF04613">
    <property type="entry name" value="LpxD"/>
    <property type="match status" value="1"/>
</dbReference>
<keyword evidence="4 7" id="KW-0677">Repeat</keyword>
<evidence type="ECO:0000256" key="1">
    <source>
        <dbReference type="ARBA" id="ARBA00022516"/>
    </source>
</evidence>
<dbReference type="Gene3D" id="1.20.5.170">
    <property type="match status" value="1"/>
</dbReference>
<dbReference type="GO" id="GO:0103118">
    <property type="term" value="F:UDP-3-O-[(3R)-3-hydroxyacyl]-glucosamine N-acyltransferase activity"/>
    <property type="evidence" value="ECO:0007669"/>
    <property type="project" value="UniProtKB-EC"/>
</dbReference>
<dbReference type="SUPFAM" id="SSF51161">
    <property type="entry name" value="Trimeric LpxA-like enzymes"/>
    <property type="match status" value="1"/>
</dbReference>
<comment type="catalytic activity">
    <reaction evidence="7">
        <text>a UDP-3-O-[(3R)-3-hydroxyacyl]-alpha-D-glucosamine + a (3R)-hydroxyacyl-[ACP] = a UDP-2-N,3-O-bis[(3R)-3-hydroxyacyl]-alpha-D-glucosamine + holo-[ACP] + H(+)</text>
        <dbReference type="Rhea" id="RHEA:53836"/>
        <dbReference type="Rhea" id="RHEA-COMP:9685"/>
        <dbReference type="Rhea" id="RHEA-COMP:9945"/>
        <dbReference type="ChEBI" id="CHEBI:15378"/>
        <dbReference type="ChEBI" id="CHEBI:64479"/>
        <dbReference type="ChEBI" id="CHEBI:78827"/>
        <dbReference type="ChEBI" id="CHEBI:137740"/>
        <dbReference type="ChEBI" id="CHEBI:137748"/>
        <dbReference type="EC" id="2.3.1.191"/>
    </reaction>
</comment>
<dbReference type="InterPro" id="IPR007691">
    <property type="entry name" value="LpxD"/>
</dbReference>
<keyword evidence="2 7" id="KW-0441">Lipid A biosynthesis</keyword>
<comment type="subunit">
    <text evidence="7">Homotrimer.</text>
</comment>
<keyword evidence="5 7" id="KW-0443">Lipid metabolism</keyword>
<dbReference type="PANTHER" id="PTHR43378:SF2">
    <property type="entry name" value="UDP-3-O-ACYLGLUCOSAMINE N-ACYLTRANSFERASE 1, MITOCHONDRIAL-RELATED"/>
    <property type="match status" value="1"/>
</dbReference>
<keyword evidence="10" id="KW-1185">Reference proteome</keyword>
<dbReference type="Pfam" id="PF14602">
    <property type="entry name" value="Hexapep_2"/>
    <property type="match status" value="3"/>
</dbReference>
<dbReference type="InterPro" id="IPR001451">
    <property type="entry name" value="Hexapep"/>
</dbReference>
<dbReference type="HAMAP" id="MF_00523">
    <property type="entry name" value="LpxD"/>
    <property type="match status" value="1"/>
</dbReference>
<feature type="domain" description="UDP-3-O-[3-hydroxymyristoyl] glucosamine N-acyltransferase non-repeat region" evidence="8">
    <location>
        <begin position="28"/>
        <end position="93"/>
    </location>
</feature>
<sequence>MSSELEKQFTLSQLAEIVDAEVVGDSNTLVTGISTLQTAKKGDLSFLANPAYEKFLKETNASVVILSQSSAESCPCAALVVKNPYLAYATLSHYFAHTLTESKGTHSTAVVHETAVVDASAVIAANAVIEKGAVIGANVVIGAGCFIGENAVVAEQTRLYANVSVYHGVSIGKRCIIHSGAVLGADGFGIAPGSDGWNKIAQIGGVVVGDDVEIGANTTIDRGALDNTVIECGAKLDNQIQIAHNVVVGENTAIAACSGIAGSTRIGKNCILGGGCGIAGHLDITDNVHLTGMTLVTKSIKKPGVYSSGTAVEPNAQWRRNVVRFRQLDELANRVKKLEKDTK</sequence>
<feature type="active site" description="Proton acceptor" evidence="7">
    <location>
        <position position="244"/>
    </location>
</feature>
<organism evidence="9 10">
    <name type="scientific">Alkalimarinus alittae</name>
    <dbReference type="NCBI Taxonomy" id="2961619"/>
    <lineage>
        <taxon>Bacteria</taxon>
        <taxon>Pseudomonadati</taxon>
        <taxon>Pseudomonadota</taxon>
        <taxon>Gammaproteobacteria</taxon>
        <taxon>Alteromonadales</taxon>
        <taxon>Alteromonadaceae</taxon>
        <taxon>Alkalimarinus</taxon>
    </lineage>
</organism>
<evidence type="ECO:0000256" key="4">
    <source>
        <dbReference type="ARBA" id="ARBA00022737"/>
    </source>
</evidence>
<evidence type="ECO:0000313" key="9">
    <source>
        <dbReference type="EMBL" id="UZE95080.1"/>
    </source>
</evidence>
<protein>
    <recommendedName>
        <fullName evidence="7">UDP-3-O-acylglucosamine N-acyltransferase</fullName>
        <ecNumber evidence="7">2.3.1.191</ecNumber>
    </recommendedName>
</protein>
<comment type="pathway">
    <text evidence="7">Bacterial outer membrane biogenesis; LPS lipid A biosynthesis.</text>
</comment>
<comment type="function">
    <text evidence="7">Catalyzes the N-acylation of UDP-3-O-acylglucosamine using 3-hydroxyacyl-ACP as the acyl donor. Is involved in the biosynthesis of lipid A, a phosphorylated glycolipid that anchors the lipopolysaccharide to the outer membrane of the cell.</text>
</comment>
<comment type="similarity">
    <text evidence="7">Belongs to the transferase hexapeptide repeat family. LpxD subfamily.</text>
</comment>
<dbReference type="NCBIfam" id="NF002060">
    <property type="entry name" value="PRK00892.1"/>
    <property type="match status" value="1"/>
</dbReference>
<reference evidence="9" key="1">
    <citation type="submission" date="2022-06" db="EMBL/GenBank/DDBJ databases">
        <title>Alkalimarinus sp. nov., isolated from gut of a Alitta virens.</title>
        <authorList>
            <person name="Yang A.I."/>
            <person name="Shin N.-R."/>
        </authorList>
    </citation>
    <scope>NUCLEOTIDE SEQUENCE</scope>
    <source>
        <strain evidence="9">A2M4</strain>
    </source>
</reference>
<dbReference type="NCBIfam" id="TIGR01853">
    <property type="entry name" value="lipid_A_lpxD"/>
    <property type="match status" value="1"/>
</dbReference>